<dbReference type="CDD" id="cd09272">
    <property type="entry name" value="RNase_HI_RT_Ty1"/>
    <property type="match status" value="1"/>
</dbReference>
<dbReference type="SUPFAM" id="SSF56672">
    <property type="entry name" value="DNA/RNA polymerases"/>
    <property type="match status" value="1"/>
</dbReference>
<feature type="domain" description="Integrase catalytic" evidence="2">
    <location>
        <begin position="1"/>
        <end position="121"/>
    </location>
</feature>
<dbReference type="OMA" id="CEWEEAM"/>
<feature type="compositionally biased region" description="Basic and acidic residues" evidence="1">
    <location>
        <begin position="144"/>
        <end position="169"/>
    </location>
</feature>
<evidence type="ECO:0000259" key="2">
    <source>
        <dbReference type="PROSITE" id="PS50994"/>
    </source>
</evidence>
<dbReference type="InterPro" id="IPR036397">
    <property type="entry name" value="RNaseH_sf"/>
</dbReference>
<feature type="region of interest" description="Disordered" evidence="1">
    <location>
        <begin position="144"/>
        <end position="199"/>
    </location>
</feature>
<dbReference type="GO" id="GO:0015074">
    <property type="term" value="P:DNA integration"/>
    <property type="evidence" value="ECO:0007669"/>
    <property type="project" value="InterPro"/>
</dbReference>
<dbReference type="InterPro" id="IPR012337">
    <property type="entry name" value="RNaseH-like_sf"/>
</dbReference>
<feature type="compositionally biased region" description="Polar residues" evidence="1">
    <location>
        <begin position="170"/>
        <end position="186"/>
    </location>
</feature>
<dbReference type="Gramene" id="KOM46937">
    <property type="protein sequence ID" value="KOM46937"/>
    <property type="gene ID" value="LR48_Vigan07g064100"/>
</dbReference>
<dbReference type="InterPro" id="IPR013103">
    <property type="entry name" value="RVT_2"/>
</dbReference>
<accession>A0A0L9UWI5</accession>
<dbReference type="EMBL" id="CM003377">
    <property type="protein sequence ID" value="KOM46937.1"/>
    <property type="molecule type" value="Genomic_DNA"/>
</dbReference>
<evidence type="ECO:0000313" key="3">
    <source>
        <dbReference type="EMBL" id="KOM46937.1"/>
    </source>
</evidence>
<dbReference type="GO" id="GO:0003676">
    <property type="term" value="F:nucleic acid binding"/>
    <property type="evidence" value="ECO:0007669"/>
    <property type="project" value="InterPro"/>
</dbReference>
<dbReference type="InterPro" id="IPR043502">
    <property type="entry name" value="DNA/RNA_pol_sf"/>
</dbReference>
<dbReference type="Proteomes" id="UP000053144">
    <property type="component" value="Chromosome 7"/>
</dbReference>
<dbReference type="Gene3D" id="3.30.420.10">
    <property type="entry name" value="Ribonuclease H-like superfamily/Ribonuclease H"/>
    <property type="match status" value="1"/>
</dbReference>
<organism evidence="3 4">
    <name type="scientific">Phaseolus angularis</name>
    <name type="common">Azuki bean</name>
    <name type="synonym">Vigna angularis</name>
    <dbReference type="NCBI Taxonomy" id="3914"/>
    <lineage>
        <taxon>Eukaryota</taxon>
        <taxon>Viridiplantae</taxon>
        <taxon>Streptophyta</taxon>
        <taxon>Embryophyta</taxon>
        <taxon>Tracheophyta</taxon>
        <taxon>Spermatophyta</taxon>
        <taxon>Magnoliopsida</taxon>
        <taxon>eudicotyledons</taxon>
        <taxon>Gunneridae</taxon>
        <taxon>Pentapetalae</taxon>
        <taxon>rosids</taxon>
        <taxon>fabids</taxon>
        <taxon>Fabales</taxon>
        <taxon>Fabaceae</taxon>
        <taxon>Papilionoideae</taxon>
        <taxon>50 kb inversion clade</taxon>
        <taxon>NPAAA clade</taxon>
        <taxon>indigoferoid/millettioid clade</taxon>
        <taxon>Phaseoleae</taxon>
        <taxon>Vigna</taxon>
    </lineage>
</organism>
<protein>
    <recommendedName>
        <fullName evidence="2">Integrase catalytic domain-containing protein</fullName>
    </recommendedName>
</protein>
<evidence type="ECO:0000256" key="1">
    <source>
        <dbReference type="SAM" id="MobiDB-lite"/>
    </source>
</evidence>
<sequence length="763" mass="87782">MNNKGQTRDLLQNFIVKIKNQFDKVIKTIRSDNGPEFNCVNLYDLYGIDHQKSCVETPEQNSVVERKHQHILNVTRSLLFQSNMPNAYWSYDVSHVVYLINRLSSPILNNKTPYDLVYNVPPTYLNLKVFGCLCFASTLENSRNKLDPRGHNPIDDERPTEMDANEQREMQQTVADNNNSDSTANGEENHSCRRSNRVRRTPEYLNDYVHQVNQSLSMKNNFKTPYPISDLLSCDSLTEKHLKYTMTITANDEPRSYNEAKGMCEWEEAMQREIKALQDNNTRYLTQLPPGKKPIGCRWVYKTKYNVDGTIERYKARLVAKGYTQQEGIDYLDTFSPVAKLTTVRLLIVLAASNNWFLHQLDVENAFLRGDLNEEVYMEPPPGLNTHKEGQVCRLTKSLYGLKQASRQWFEKLSSFLISVNYIQSKSDHSLFIKGTSTDFTALLVYVDDIILAGNSMTEINNVKTLLHNKFQIKNLGELKYFLGLEVARSKKGIHLCQRKYALDILKETGMLGCKPSSTPFLSDTSSLYRTDSYLDDLGSYRRLIGKLLYLTNTRPDLCFSINLLSQFMKSPTNHHYRAVQHVLRYTKSKPSEGLFFGDDSPVHLKAFSDSDWATCPNTRRSTTGFCVFLGSSLISWKSKKQSTVSRSSTKAEYRALAATLCEIQWIHYLQQDLQVQEAETPALYCDNKSARHIAHNQSFHERTKHIELDCHVVREKIQENLLRLLPVRSNEQLADIFTKFPHRVRFKSIVPKLGLVSIHHPA</sequence>
<dbReference type="SUPFAM" id="SSF53098">
    <property type="entry name" value="Ribonuclease H-like"/>
    <property type="match status" value="1"/>
</dbReference>
<dbReference type="PANTHER" id="PTHR11439:SF498">
    <property type="entry name" value="DNAK FAMILY PROTEIN"/>
    <property type="match status" value="1"/>
</dbReference>
<dbReference type="PROSITE" id="PS50994">
    <property type="entry name" value="INTEGRASE"/>
    <property type="match status" value="1"/>
</dbReference>
<dbReference type="PANTHER" id="PTHR11439">
    <property type="entry name" value="GAG-POL-RELATED RETROTRANSPOSON"/>
    <property type="match status" value="1"/>
</dbReference>
<evidence type="ECO:0000313" key="4">
    <source>
        <dbReference type="Proteomes" id="UP000053144"/>
    </source>
</evidence>
<dbReference type="InterPro" id="IPR001584">
    <property type="entry name" value="Integrase_cat-core"/>
</dbReference>
<dbReference type="AlphaFoldDB" id="A0A0L9UWI5"/>
<proteinExistence type="predicted"/>
<reference evidence="4" key="1">
    <citation type="journal article" date="2015" name="Proc. Natl. Acad. Sci. U.S.A.">
        <title>Genome sequencing of adzuki bean (Vigna angularis) provides insight into high starch and low fat accumulation and domestication.</title>
        <authorList>
            <person name="Yang K."/>
            <person name="Tian Z."/>
            <person name="Chen C."/>
            <person name="Luo L."/>
            <person name="Zhao B."/>
            <person name="Wang Z."/>
            <person name="Yu L."/>
            <person name="Li Y."/>
            <person name="Sun Y."/>
            <person name="Li W."/>
            <person name="Chen Y."/>
            <person name="Li Y."/>
            <person name="Zhang Y."/>
            <person name="Ai D."/>
            <person name="Zhao J."/>
            <person name="Shang C."/>
            <person name="Ma Y."/>
            <person name="Wu B."/>
            <person name="Wang M."/>
            <person name="Gao L."/>
            <person name="Sun D."/>
            <person name="Zhang P."/>
            <person name="Guo F."/>
            <person name="Wang W."/>
            <person name="Li Y."/>
            <person name="Wang J."/>
            <person name="Varshney R.K."/>
            <person name="Wang J."/>
            <person name="Ling H.Q."/>
            <person name="Wan P."/>
        </authorList>
    </citation>
    <scope>NUCLEOTIDE SEQUENCE</scope>
    <source>
        <strain evidence="4">cv. Jingnong 6</strain>
    </source>
</reference>
<dbReference type="STRING" id="3914.A0A0L9UWI5"/>
<name>A0A0L9UWI5_PHAAN</name>
<gene>
    <name evidence="3" type="ORF">LR48_Vigan07g064100</name>
</gene>
<dbReference type="Pfam" id="PF07727">
    <property type="entry name" value="RVT_2"/>
    <property type="match status" value="1"/>
</dbReference>